<dbReference type="GO" id="GO:1990837">
    <property type="term" value="F:sequence-specific double-stranded DNA binding"/>
    <property type="evidence" value="ECO:0007669"/>
    <property type="project" value="TreeGrafter"/>
</dbReference>
<feature type="compositionally biased region" description="Basic and acidic residues" evidence="4">
    <location>
        <begin position="71"/>
        <end position="80"/>
    </location>
</feature>
<evidence type="ECO:0000256" key="1">
    <source>
        <dbReference type="ARBA" id="ARBA00023015"/>
    </source>
</evidence>
<dbReference type="PANTHER" id="PTHR46789">
    <property type="entry name" value="FORKHEAD BOX PROTEIN R1"/>
    <property type="match status" value="1"/>
</dbReference>
<evidence type="ECO:0000256" key="4">
    <source>
        <dbReference type="SAM" id="MobiDB-lite"/>
    </source>
</evidence>
<protein>
    <submittedName>
        <fullName evidence="5">Forkhead box R1</fullName>
    </submittedName>
</protein>
<dbReference type="GO" id="GO:0005634">
    <property type="term" value="C:nucleus"/>
    <property type="evidence" value="ECO:0007669"/>
    <property type="project" value="Ensembl"/>
</dbReference>
<reference evidence="5" key="2">
    <citation type="submission" date="2025-08" db="UniProtKB">
        <authorList>
            <consortium name="Ensembl"/>
        </authorList>
    </citation>
    <scope>IDENTIFICATION</scope>
</reference>
<feature type="region of interest" description="Disordered" evidence="4">
    <location>
        <begin position="314"/>
        <end position="339"/>
    </location>
</feature>
<dbReference type="PANTHER" id="PTHR46789:SF1">
    <property type="entry name" value="FORKHEAD BOX PROTEIN R1"/>
    <property type="match status" value="1"/>
</dbReference>
<sequence>METRVGRQFLCAWGSGGVLGVQVARYRLRIVEPPKVPVEKNPSPDNDGPTVEPNLWMWVNPNIVFPPGKLEVPEPRKGEDQPSTLPSPQPPPKEEDLADCSSEATAGESESLPSSSEQSPPRKRMRFASSPSTWELAEEEAADQDDSSSVALPSPHKRAPLQSQRPRQASSQEGRLWSRPPLNYFHLIALALRNSSPCGLNVQQIYNFTRYVPPGALGGGQGPWSDTFQSARGPGLLPWFTTWGRKDKCAPRPPFSGTASGPQMCVHVSCVWEGIHAHSLSPLKNPTVLYLSFCFFLKILFIYLREREGAQAGGAAEGETDSLLSREPDVGLDPRTLGS</sequence>
<evidence type="ECO:0000256" key="2">
    <source>
        <dbReference type="ARBA" id="ARBA00023163"/>
    </source>
</evidence>
<keyword evidence="3" id="KW-0539">Nucleus</keyword>
<keyword evidence="2" id="KW-0804">Transcription</keyword>
<dbReference type="GO" id="GO:0001228">
    <property type="term" value="F:DNA-binding transcription activator activity, RNA polymerase II-specific"/>
    <property type="evidence" value="ECO:0007669"/>
    <property type="project" value="Ensembl"/>
</dbReference>
<dbReference type="InParanoid" id="A0A7N5K9F0"/>
<dbReference type="GO" id="GO:0001227">
    <property type="term" value="F:DNA-binding transcription repressor activity, RNA polymerase II-specific"/>
    <property type="evidence" value="ECO:0007669"/>
    <property type="project" value="Ensembl"/>
</dbReference>
<gene>
    <name evidence="5" type="primary">FOXR1</name>
</gene>
<reference evidence="5" key="3">
    <citation type="submission" date="2025-09" db="UniProtKB">
        <authorList>
            <consortium name="Ensembl"/>
        </authorList>
    </citation>
    <scope>IDENTIFICATION</scope>
</reference>
<dbReference type="Ensembl" id="ENSAMET00000026357.1">
    <property type="protein sequence ID" value="ENSAMEP00000036706.1"/>
    <property type="gene ID" value="ENSAMEG00000000053.2"/>
</dbReference>
<dbReference type="InterPro" id="IPR036390">
    <property type="entry name" value="WH_DNA-bd_sf"/>
</dbReference>
<organism evidence="5 6">
    <name type="scientific">Ailuropoda melanoleuca</name>
    <name type="common">Giant panda</name>
    <dbReference type="NCBI Taxonomy" id="9646"/>
    <lineage>
        <taxon>Eukaryota</taxon>
        <taxon>Metazoa</taxon>
        <taxon>Chordata</taxon>
        <taxon>Craniata</taxon>
        <taxon>Vertebrata</taxon>
        <taxon>Euteleostomi</taxon>
        <taxon>Mammalia</taxon>
        <taxon>Eutheria</taxon>
        <taxon>Laurasiatheria</taxon>
        <taxon>Carnivora</taxon>
        <taxon>Caniformia</taxon>
        <taxon>Ursidae</taxon>
        <taxon>Ailuropoda</taxon>
    </lineage>
</organism>
<reference evidence="5 6" key="1">
    <citation type="journal article" date="2010" name="Nature">
        <title>The sequence and de novo assembly of the giant panda genome.</title>
        <authorList>
            <person name="Li R."/>
            <person name="Fan W."/>
            <person name="Tian G."/>
            <person name="Zhu H."/>
            <person name="He L."/>
            <person name="Cai J."/>
            <person name="Huang Q."/>
            <person name="Cai Q."/>
            <person name="Li B."/>
            <person name="Bai Y."/>
            <person name="Zhang Z."/>
            <person name="Zhang Y."/>
            <person name="Wang W."/>
            <person name="Li J."/>
            <person name="Wei F."/>
            <person name="Li H."/>
            <person name="Jian M."/>
            <person name="Li J."/>
            <person name="Zhang Z."/>
            <person name="Nielsen R."/>
            <person name="Li D."/>
            <person name="Gu W."/>
            <person name="Yang Z."/>
            <person name="Xuan Z."/>
            <person name="Ryder O.A."/>
            <person name="Leung F.C."/>
            <person name="Zhou Y."/>
            <person name="Cao J."/>
            <person name="Sun X."/>
            <person name="Fu Y."/>
            <person name="Fang X."/>
            <person name="Guo X."/>
            <person name="Wang B."/>
            <person name="Hou R."/>
            <person name="Shen F."/>
            <person name="Mu B."/>
            <person name="Ni P."/>
            <person name="Lin R."/>
            <person name="Qian W."/>
            <person name="Wang G."/>
            <person name="Yu C."/>
            <person name="Nie W."/>
            <person name="Wang J."/>
            <person name="Wu Z."/>
            <person name="Liang H."/>
            <person name="Min J."/>
            <person name="Wu Q."/>
            <person name="Cheng S."/>
            <person name="Ruan J."/>
            <person name="Wang M."/>
            <person name="Shi Z."/>
            <person name="Wen M."/>
            <person name="Liu B."/>
            <person name="Ren X."/>
            <person name="Zheng H."/>
            <person name="Dong D."/>
            <person name="Cook K."/>
            <person name="Shan G."/>
            <person name="Zhang H."/>
            <person name="Kosiol C."/>
            <person name="Xie X."/>
            <person name="Lu Z."/>
            <person name="Zheng H."/>
            <person name="Li Y."/>
            <person name="Steiner C.C."/>
            <person name="Lam T.T."/>
            <person name="Lin S."/>
            <person name="Zhang Q."/>
            <person name="Li G."/>
            <person name="Tian J."/>
            <person name="Gong T."/>
            <person name="Liu H."/>
            <person name="Zhang D."/>
            <person name="Fang L."/>
            <person name="Ye C."/>
            <person name="Zhang J."/>
            <person name="Hu W."/>
            <person name="Xu A."/>
            <person name="Ren Y."/>
            <person name="Zhang G."/>
            <person name="Bruford M.W."/>
            <person name="Li Q."/>
            <person name="Ma L."/>
            <person name="Guo Y."/>
            <person name="An N."/>
            <person name="Hu Y."/>
            <person name="Zheng Y."/>
            <person name="Shi Y."/>
            <person name="Li Z."/>
            <person name="Liu Q."/>
            <person name="Chen Y."/>
            <person name="Zhao J."/>
            <person name="Qu N."/>
            <person name="Zhao S."/>
            <person name="Tian F."/>
            <person name="Wang X."/>
            <person name="Wang H."/>
            <person name="Xu L."/>
            <person name="Liu X."/>
            <person name="Vinar T."/>
            <person name="Wang Y."/>
            <person name="Lam T.W."/>
            <person name="Yiu S.M."/>
            <person name="Liu S."/>
            <person name="Zhang H."/>
            <person name="Li D."/>
            <person name="Huang Y."/>
            <person name="Wang X."/>
            <person name="Yang G."/>
            <person name="Jiang Z."/>
            <person name="Wang J."/>
            <person name="Qin N."/>
            <person name="Li L."/>
            <person name="Li J."/>
            <person name="Bolund L."/>
            <person name="Kristiansen K."/>
            <person name="Wong G.K."/>
            <person name="Olson M."/>
            <person name="Zhang X."/>
            <person name="Li S."/>
            <person name="Yang H."/>
            <person name="Wang J."/>
            <person name="Wang J."/>
        </authorList>
    </citation>
    <scope>NUCLEOTIDE SEQUENCE [LARGE SCALE GENOMIC DNA]</scope>
</reference>
<dbReference type="Gene3D" id="1.10.10.10">
    <property type="entry name" value="Winged helix-like DNA-binding domain superfamily/Winged helix DNA-binding domain"/>
    <property type="match status" value="1"/>
</dbReference>
<feature type="region of interest" description="Disordered" evidence="4">
    <location>
        <begin position="67"/>
        <end position="175"/>
    </location>
</feature>
<dbReference type="InterPro" id="IPR052328">
    <property type="entry name" value="FOX_transcription_regulators"/>
</dbReference>
<dbReference type="SUPFAM" id="SSF46785">
    <property type="entry name" value="Winged helix' DNA-binding domain"/>
    <property type="match status" value="1"/>
</dbReference>
<dbReference type="Proteomes" id="UP000008912">
    <property type="component" value="Unassembled WGS sequence"/>
</dbReference>
<name>A0A7N5K9F0_AILME</name>
<keyword evidence="1" id="KW-0805">Transcription regulation</keyword>
<dbReference type="GeneTree" id="ENSGT00940000162579"/>
<evidence type="ECO:0000256" key="3">
    <source>
        <dbReference type="ARBA" id="ARBA00023242"/>
    </source>
</evidence>
<evidence type="ECO:0000313" key="5">
    <source>
        <dbReference type="Ensembl" id="ENSAMEP00000036706.1"/>
    </source>
</evidence>
<feature type="compositionally biased region" description="Low complexity" evidence="4">
    <location>
        <begin position="108"/>
        <end position="119"/>
    </location>
</feature>
<feature type="region of interest" description="Disordered" evidence="4">
    <location>
        <begin position="35"/>
        <end position="54"/>
    </location>
</feature>
<feature type="compositionally biased region" description="Polar residues" evidence="4">
    <location>
        <begin position="161"/>
        <end position="173"/>
    </location>
</feature>
<evidence type="ECO:0000313" key="6">
    <source>
        <dbReference type="Proteomes" id="UP000008912"/>
    </source>
</evidence>
<dbReference type="GO" id="GO:0005737">
    <property type="term" value="C:cytoplasm"/>
    <property type="evidence" value="ECO:0007669"/>
    <property type="project" value="Ensembl"/>
</dbReference>
<proteinExistence type="predicted"/>
<dbReference type="InterPro" id="IPR036388">
    <property type="entry name" value="WH-like_DNA-bd_sf"/>
</dbReference>
<accession>A0A7N5K9F0</accession>
<feature type="compositionally biased region" description="Acidic residues" evidence="4">
    <location>
        <begin position="136"/>
        <end position="146"/>
    </location>
</feature>
<keyword evidence="6" id="KW-1185">Reference proteome</keyword>
<dbReference type="AlphaFoldDB" id="A0A7N5K9F0"/>